<proteinExistence type="predicted"/>
<feature type="domain" description="Phage-Barnase-EndoU-ColicinE5/D-RelE like nuclease 2" evidence="2">
    <location>
        <begin position="293"/>
        <end position="431"/>
    </location>
</feature>
<dbReference type="Pfam" id="PF04233">
    <property type="entry name" value="Phage_Mu_F"/>
    <property type="match status" value="1"/>
</dbReference>
<dbReference type="STRING" id="883.DvMF_1285"/>
<dbReference type="KEGG" id="dvm:DvMF_1285"/>
<sequence>MPRTTARIPVDPLPPQEALAFWRGKVPVTPEAFRAMTDAARTRAFAVSGMARLDRVAALQTALADALEKGESLASFKGRIGDILQEQGWSGTAWRVENLFRTNVQQAYQAGRYAQQRATVQDRPFWQYDAIDDRLTRLRHAVLDGLVYPADHEFWDTNYPINGHRCRCGVRSLSRRQVEREGLTVQHDMPGPMVWTDPATGMEHFVAMPGADKGFAVNPGRDWLAGLAPGPLDDGAVTFPPALVLCRRGGPAFADGGDACRPPLANLAPRHILPVTNADILPRGLAPADYVLAFLKEFGLADIDASTAIRLPGVKLPVVIGKGLFIDKATGDWKLSRNARDQHVLLLARTIKSPWEIWQVPARLSGKTCTTLRMIRLFRDGEKQVGGFGVCNLVNGRGWVGTTAFMPKADRSERRILEYLEAQRTGVLLYREP</sequence>
<dbReference type="NCBIfam" id="TIGR01641">
    <property type="entry name" value="phageSPP1_gp7"/>
    <property type="match status" value="1"/>
</dbReference>
<organism evidence="3">
    <name type="scientific">Nitratidesulfovibrio vulgaris (strain DSM 19637 / Miyazaki F)</name>
    <name type="common">Desulfovibrio vulgaris</name>
    <dbReference type="NCBI Taxonomy" id="883"/>
    <lineage>
        <taxon>Bacteria</taxon>
        <taxon>Pseudomonadati</taxon>
        <taxon>Thermodesulfobacteriota</taxon>
        <taxon>Desulfovibrionia</taxon>
        <taxon>Desulfovibrionales</taxon>
        <taxon>Desulfovibrionaceae</taxon>
        <taxon>Nitratidesulfovibrio</taxon>
    </lineage>
</organism>
<evidence type="ECO:0000259" key="1">
    <source>
        <dbReference type="Pfam" id="PF04233"/>
    </source>
</evidence>
<dbReference type="InterPro" id="IPR041110">
    <property type="entry name" value="PBECR2"/>
</dbReference>
<dbReference type="Pfam" id="PF18810">
    <property type="entry name" value="PBECR2"/>
    <property type="match status" value="1"/>
</dbReference>
<evidence type="ECO:0000259" key="2">
    <source>
        <dbReference type="Pfam" id="PF18810"/>
    </source>
</evidence>
<evidence type="ECO:0000313" key="3">
    <source>
        <dbReference type="EMBL" id="ACL08234.1"/>
    </source>
</evidence>
<accession>B8DLH2</accession>
<dbReference type="InterPro" id="IPR006528">
    <property type="entry name" value="Phage_head_morphogenesis_dom"/>
</dbReference>
<dbReference type="OrthoDB" id="9813502at2"/>
<dbReference type="EMBL" id="CP001197">
    <property type="protein sequence ID" value="ACL08234.1"/>
    <property type="molecule type" value="Genomic_DNA"/>
</dbReference>
<dbReference type="HOGENOM" id="CLU_044450_3_2_7"/>
<reference evidence="3" key="1">
    <citation type="submission" date="2008-10" db="EMBL/GenBank/DDBJ databases">
        <title>Complete sequence of Desulfovibrio vulgaris str. 'Miyazaki F'.</title>
        <authorList>
            <person name="Lucas S."/>
            <person name="Copeland A."/>
            <person name="Lapidus A."/>
            <person name="Glavina del Rio T."/>
            <person name="Dalin E."/>
            <person name="Tice H."/>
            <person name="Bruce D."/>
            <person name="Goodwin L."/>
            <person name="Pitluck S."/>
            <person name="Sims D."/>
            <person name="Brettin T."/>
            <person name="Detter J.C."/>
            <person name="Han C."/>
            <person name="Larimer F."/>
            <person name="Land M."/>
            <person name="Hauser L."/>
            <person name="Kyrpides N."/>
            <person name="Mikhailova N."/>
            <person name="Hazen T.C."/>
            <person name="Richardson P."/>
        </authorList>
    </citation>
    <scope>NUCLEOTIDE SEQUENCE</scope>
    <source>
        <strain evidence="3">Miyazaki F</strain>
    </source>
</reference>
<name>B8DLH2_NITV9</name>
<feature type="domain" description="Phage head morphogenesis" evidence="1">
    <location>
        <begin position="59"/>
        <end position="170"/>
    </location>
</feature>
<protein>
    <submittedName>
        <fullName evidence="3">Phage head morphogenesis protein, SPP1 gp7 family</fullName>
    </submittedName>
</protein>
<dbReference type="eggNOG" id="COG2369">
    <property type="taxonomic scope" value="Bacteria"/>
</dbReference>
<gene>
    <name evidence="3" type="ordered locus">DvMF_1285</name>
</gene>
<dbReference type="AlphaFoldDB" id="B8DLH2"/>